<dbReference type="Proteomes" id="UP000431462">
    <property type="component" value="Unassembled WGS sequence"/>
</dbReference>
<feature type="transmembrane region" description="Helical" evidence="1">
    <location>
        <begin position="20"/>
        <end position="39"/>
    </location>
</feature>
<reference evidence="2 3" key="1">
    <citation type="submission" date="2019-06" db="EMBL/GenBank/DDBJ databases">
        <title>Enrichment of Autotrophic Halophilic Microorganisms from Red Sea Brine Pool Using Microbial Electrosynthesis System.</title>
        <authorList>
            <person name="Alqahtani M.F."/>
            <person name="Bajracharya S."/>
            <person name="Katuri K.P."/>
            <person name="Ali M."/>
            <person name="Saikaly P.E."/>
        </authorList>
    </citation>
    <scope>NUCLEOTIDE SEQUENCE [LARGE SCALE GENOMIC DNA]</scope>
    <source>
        <strain evidence="2">MES15</strain>
    </source>
</reference>
<dbReference type="Gene3D" id="3.30.700.10">
    <property type="entry name" value="Glycoprotein, Type 4 Pilin"/>
    <property type="match status" value="1"/>
</dbReference>
<keyword evidence="1" id="KW-0812">Transmembrane</keyword>
<evidence type="ECO:0000313" key="3">
    <source>
        <dbReference type="Proteomes" id="UP000431462"/>
    </source>
</evidence>
<gene>
    <name evidence="2" type="ORF">FH752_16920</name>
</gene>
<dbReference type="InterPro" id="IPR012902">
    <property type="entry name" value="N_methyl_site"/>
</dbReference>
<evidence type="ECO:0000313" key="2">
    <source>
        <dbReference type="EMBL" id="MTJ00294.1"/>
    </source>
</evidence>
<protein>
    <submittedName>
        <fullName evidence="2">Type II secretion system protein</fullName>
    </submittedName>
</protein>
<dbReference type="AlphaFoldDB" id="A0A844I5R8"/>
<dbReference type="SUPFAM" id="SSF54523">
    <property type="entry name" value="Pili subunits"/>
    <property type="match status" value="1"/>
</dbReference>
<keyword evidence="1" id="KW-0472">Membrane</keyword>
<sequence>MKAMTAIAARKEKGFTLIELVMVIVILGILAAFALPRFADFGGDAESATRQGILGAMKSASSITRAACLASSTCDQTAATSSVALDGASVNLEFGYPAPSAGGITSAAQIDVSNAPAYTATAGGTPGTATFRIDSDCTVIYTAAADASTPPTYTGDDTCS</sequence>
<evidence type="ECO:0000256" key="1">
    <source>
        <dbReference type="SAM" id="Phobius"/>
    </source>
</evidence>
<dbReference type="InterPro" id="IPR045584">
    <property type="entry name" value="Pilin-like"/>
</dbReference>
<comment type="caution">
    <text evidence="2">The sequence shown here is derived from an EMBL/GenBank/DDBJ whole genome shotgun (WGS) entry which is preliminary data.</text>
</comment>
<organism evidence="2 3">
    <name type="scientific">Marinobacter adhaerens</name>
    <dbReference type="NCBI Taxonomy" id="1033846"/>
    <lineage>
        <taxon>Bacteria</taxon>
        <taxon>Pseudomonadati</taxon>
        <taxon>Pseudomonadota</taxon>
        <taxon>Gammaproteobacteria</taxon>
        <taxon>Pseudomonadales</taxon>
        <taxon>Marinobacteraceae</taxon>
        <taxon>Marinobacter</taxon>
    </lineage>
</organism>
<keyword evidence="1" id="KW-1133">Transmembrane helix</keyword>
<accession>A0A844I5R8</accession>
<dbReference type="Pfam" id="PF07963">
    <property type="entry name" value="N_methyl"/>
    <property type="match status" value="1"/>
</dbReference>
<dbReference type="NCBIfam" id="TIGR02532">
    <property type="entry name" value="IV_pilin_GFxxxE"/>
    <property type="match status" value="1"/>
</dbReference>
<dbReference type="EMBL" id="VENC01000017">
    <property type="protein sequence ID" value="MTJ00294.1"/>
    <property type="molecule type" value="Genomic_DNA"/>
</dbReference>
<dbReference type="PROSITE" id="PS00409">
    <property type="entry name" value="PROKAR_NTER_METHYL"/>
    <property type="match status" value="1"/>
</dbReference>
<name>A0A844I5R8_9GAMM</name>
<proteinExistence type="predicted"/>